<keyword evidence="3" id="KW-1185">Reference proteome</keyword>
<feature type="compositionally biased region" description="Basic and acidic residues" evidence="1">
    <location>
        <begin position="631"/>
        <end position="653"/>
    </location>
</feature>
<feature type="region of interest" description="Disordered" evidence="1">
    <location>
        <begin position="395"/>
        <end position="431"/>
    </location>
</feature>
<dbReference type="Proteomes" id="UP000781932">
    <property type="component" value="Unassembled WGS sequence"/>
</dbReference>
<reference evidence="2" key="2">
    <citation type="submission" date="2020-11" db="EMBL/GenBank/DDBJ databases">
        <title>Whole genome sequencing of Colletotrichum sp.</title>
        <authorList>
            <person name="Li H."/>
        </authorList>
    </citation>
    <scope>NUCLEOTIDE SEQUENCE</scope>
    <source>
        <strain evidence="2">CkLH20</strain>
    </source>
</reference>
<feature type="compositionally biased region" description="Basic residues" evidence="1">
    <location>
        <begin position="487"/>
        <end position="497"/>
    </location>
</feature>
<feature type="compositionally biased region" description="Low complexity" evidence="1">
    <location>
        <begin position="570"/>
        <end position="599"/>
    </location>
</feature>
<proteinExistence type="predicted"/>
<dbReference type="OrthoDB" id="3786931at2759"/>
<name>A0A9P6HWC2_9PEZI</name>
<sequence>MSNQLINELTYGSLKRLALYLSLPADDSIARPSQKWLEEQETRLRDLPSVLLRPKSDSLNMMDLVTRGLMKVSVKQSLPFVPDAAVLCTAHKSLNPWRVRALFELLVSEVTDKFERLRRIMRNNSDLAKDPSFQELVCRITSIQALWMDRQFFEQLYKYPPVMMEKVESQCEACICAVVGGDTRLLVDLRAHLLSRAENATPIFLKVVDAWIDAFEQKAGDQIVVDLKVKSAVLAEDLRRIRHEIGVRRHQRREAYRQAGKSVPYSKAKHKDDSNVPLPPKSAWAPKSGNSSSTPSDTIASTRFGQHVPNTSNQRPMSPSSCIPETPSSRHTNPFDDEHEHHTDDRYNTDDGADDANVGTPAWTEQMNSFYERQAALSSGQGFDSASVHPAFRISGAPSRTQHVDCQGRSAKRVHAKSKPAQAPSGAAPRTRQLIENPARRIRNRQFQAVIQISSEQHASPRRAIQAVIQISPEQRASQRRAIQAQRRPHRDPRRRPPPPAAPIHCPLQLLHPAVNGPSRIPRPLAAPRASGGQRRLQRRPPPKQQQQQKQAGNSRASDAVSSPPPRPVNNPVTREPTTAAAAAAAAAANSRPSTAPAAGRTRPQEDVSEAAATARDAWQTRFAALSLNDSGRREQPGTALDKRTRKYEQQQQ</sequence>
<evidence type="ECO:0000313" key="3">
    <source>
        <dbReference type="Proteomes" id="UP000781932"/>
    </source>
</evidence>
<feature type="compositionally biased region" description="Polar residues" evidence="1">
    <location>
        <begin position="288"/>
        <end position="332"/>
    </location>
</feature>
<evidence type="ECO:0000313" key="2">
    <source>
        <dbReference type="EMBL" id="KAF9872678.1"/>
    </source>
</evidence>
<dbReference type="AlphaFoldDB" id="A0A9P6HWC2"/>
<feature type="compositionally biased region" description="Basic and acidic residues" evidence="1">
    <location>
        <begin position="333"/>
        <end position="349"/>
    </location>
</feature>
<dbReference type="GeneID" id="62165646"/>
<accession>A0A9P6HWC2</accession>
<feature type="region of interest" description="Disordered" evidence="1">
    <location>
        <begin position="252"/>
        <end position="360"/>
    </location>
</feature>
<reference evidence="2" key="1">
    <citation type="submission" date="2020-03" db="EMBL/GenBank/DDBJ databases">
        <authorList>
            <person name="He L."/>
        </authorList>
    </citation>
    <scope>NUCLEOTIDE SEQUENCE</scope>
    <source>
        <strain evidence="2">CkLH20</strain>
    </source>
</reference>
<protein>
    <submittedName>
        <fullName evidence="2">Uncharacterized protein</fullName>
    </submittedName>
</protein>
<dbReference type="EMBL" id="JAATWM020000036">
    <property type="protein sequence ID" value="KAF9872678.1"/>
    <property type="molecule type" value="Genomic_DNA"/>
</dbReference>
<dbReference type="RefSeq" id="XP_038742139.1">
    <property type="nucleotide sequence ID" value="XM_038892572.1"/>
</dbReference>
<feature type="compositionally biased region" description="Polar residues" evidence="1">
    <location>
        <begin position="552"/>
        <end position="561"/>
    </location>
</feature>
<evidence type="ECO:0000256" key="1">
    <source>
        <dbReference type="SAM" id="MobiDB-lite"/>
    </source>
</evidence>
<feature type="region of interest" description="Disordered" evidence="1">
    <location>
        <begin position="469"/>
        <end position="653"/>
    </location>
</feature>
<comment type="caution">
    <text evidence="2">The sequence shown here is derived from an EMBL/GenBank/DDBJ whole genome shotgun (WGS) entry which is preliminary data.</text>
</comment>
<organism evidence="2 3">
    <name type="scientific">Colletotrichum karsti</name>
    <dbReference type="NCBI Taxonomy" id="1095194"/>
    <lineage>
        <taxon>Eukaryota</taxon>
        <taxon>Fungi</taxon>
        <taxon>Dikarya</taxon>
        <taxon>Ascomycota</taxon>
        <taxon>Pezizomycotina</taxon>
        <taxon>Sordariomycetes</taxon>
        <taxon>Hypocreomycetidae</taxon>
        <taxon>Glomerellales</taxon>
        <taxon>Glomerellaceae</taxon>
        <taxon>Colletotrichum</taxon>
        <taxon>Colletotrichum boninense species complex</taxon>
    </lineage>
</organism>
<gene>
    <name evidence="2" type="ORF">CkaCkLH20_09857</name>
</gene>